<name>A0A1I5KZJ6_9PSEU</name>
<dbReference type="InterPro" id="IPR051531">
    <property type="entry name" value="N-acetyltransferase"/>
</dbReference>
<dbReference type="Pfam" id="PF13302">
    <property type="entry name" value="Acetyltransf_3"/>
    <property type="match status" value="1"/>
</dbReference>
<protein>
    <submittedName>
        <fullName evidence="2">GNAT family N-acetyltransferase</fullName>
    </submittedName>
    <submittedName>
        <fullName evidence="3">Protein N-acetyltransferase, RimJ/RimL family</fullName>
    </submittedName>
</protein>
<evidence type="ECO:0000313" key="5">
    <source>
        <dbReference type="Proteomes" id="UP000470404"/>
    </source>
</evidence>
<dbReference type="EMBL" id="FOWC01000003">
    <property type="protein sequence ID" value="SFO90509.1"/>
    <property type="molecule type" value="Genomic_DNA"/>
</dbReference>
<dbReference type="Gene3D" id="3.40.630.30">
    <property type="match status" value="1"/>
</dbReference>
<keyword evidence="3" id="KW-0808">Transferase</keyword>
<reference evidence="3 4" key="1">
    <citation type="submission" date="2016-10" db="EMBL/GenBank/DDBJ databases">
        <authorList>
            <person name="de Groot N.N."/>
        </authorList>
    </citation>
    <scope>NUCLEOTIDE SEQUENCE [LARGE SCALE GENOMIC DNA]</scope>
    <source>
        <strain evidence="3 4">DSM 44637</strain>
    </source>
</reference>
<dbReference type="STRING" id="112413.SAMN05421854_103391"/>
<dbReference type="PANTHER" id="PTHR43792">
    <property type="entry name" value="GNAT FAMILY, PUTATIVE (AFU_ORTHOLOGUE AFUA_3G00765)-RELATED-RELATED"/>
    <property type="match status" value="1"/>
</dbReference>
<dbReference type="PANTHER" id="PTHR43792:SF1">
    <property type="entry name" value="N-ACETYLTRANSFERASE DOMAIN-CONTAINING PROTEIN"/>
    <property type="match status" value="1"/>
</dbReference>
<dbReference type="RefSeq" id="WP_067590846.1">
    <property type="nucleotide sequence ID" value="NZ_FOWC01000003.1"/>
</dbReference>
<keyword evidence="5" id="KW-1185">Reference proteome</keyword>
<proteinExistence type="predicted"/>
<dbReference type="OrthoDB" id="9132139at2"/>
<accession>A0A1I5KZJ6</accession>
<dbReference type="Proteomes" id="UP000470404">
    <property type="component" value="Unassembled WGS sequence"/>
</dbReference>
<gene>
    <name evidence="2" type="ORF">G3I59_36510</name>
    <name evidence="3" type="ORF">SAMN05421854_103391</name>
</gene>
<evidence type="ECO:0000313" key="2">
    <source>
        <dbReference type="EMBL" id="NEC60957.1"/>
    </source>
</evidence>
<evidence type="ECO:0000313" key="4">
    <source>
        <dbReference type="Proteomes" id="UP000199137"/>
    </source>
</evidence>
<evidence type="ECO:0000313" key="3">
    <source>
        <dbReference type="EMBL" id="SFO90509.1"/>
    </source>
</evidence>
<organism evidence="3 4">
    <name type="scientific">Amycolatopsis rubida</name>
    <dbReference type="NCBI Taxonomy" id="112413"/>
    <lineage>
        <taxon>Bacteria</taxon>
        <taxon>Bacillati</taxon>
        <taxon>Actinomycetota</taxon>
        <taxon>Actinomycetes</taxon>
        <taxon>Pseudonocardiales</taxon>
        <taxon>Pseudonocardiaceae</taxon>
        <taxon>Amycolatopsis</taxon>
    </lineage>
</organism>
<dbReference type="GO" id="GO:0016747">
    <property type="term" value="F:acyltransferase activity, transferring groups other than amino-acyl groups"/>
    <property type="evidence" value="ECO:0007669"/>
    <property type="project" value="InterPro"/>
</dbReference>
<dbReference type="SUPFAM" id="SSF55729">
    <property type="entry name" value="Acyl-CoA N-acyltransferases (Nat)"/>
    <property type="match status" value="1"/>
</dbReference>
<reference evidence="2 5" key="2">
    <citation type="submission" date="2020-01" db="EMBL/GenBank/DDBJ databases">
        <title>Insect and environment-associated Actinomycetes.</title>
        <authorList>
            <person name="Currrie C."/>
            <person name="Chevrette M."/>
            <person name="Carlson C."/>
            <person name="Stubbendieck R."/>
            <person name="Wendt-Pienkowski E."/>
        </authorList>
    </citation>
    <scope>NUCLEOTIDE SEQUENCE [LARGE SCALE GENOMIC DNA]</scope>
    <source>
        <strain evidence="2 5">SID8386</strain>
    </source>
</reference>
<dbReference type="InterPro" id="IPR000182">
    <property type="entry name" value="GNAT_dom"/>
</dbReference>
<dbReference type="PROSITE" id="PS51186">
    <property type="entry name" value="GNAT"/>
    <property type="match status" value="1"/>
</dbReference>
<dbReference type="Proteomes" id="UP000199137">
    <property type="component" value="Unassembled WGS sequence"/>
</dbReference>
<dbReference type="EMBL" id="JAAGNC010000184">
    <property type="protein sequence ID" value="NEC60957.1"/>
    <property type="molecule type" value="Genomic_DNA"/>
</dbReference>
<dbReference type="InterPro" id="IPR016181">
    <property type="entry name" value="Acyl_CoA_acyltransferase"/>
</dbReference>
<feature type="domain" description="N-acetyltransferase" evidence="1">
    <location>
        <begin position="13"/>
        <end position="180"/>
    </location>
</feature>
<sequence>MLRPDYPISTERLLLRPFRDDDLDALNSFQSRADVVRYLYWGPRSRAESAAALAKRVHSATLTEEGQFLAVAVELAETGQLIGDLNLEYLSAEHRQGEIGFVFHPDHHGKGLALEATCEVLRLGFEDLGLHRVIGRCDGRNTASASLMERLGMRQEARLRENEIVKGEWTDELVYAMLEDEWKAGASRRN</sequence>
<evidence type="ECO:0000259" key="1">
    <source>
        <dbReference type="PROSITE" id="PS51186"/>
    </source>
</evidence>
<dbReference type="AlphaFoldDB" id="A0A1I5KZJ6"/>